<comment type="caution">
    <text evidence="1">The sequence shown here is derived from an EMBL/GenBank/DDBJ whole genome shotgun (WGS) entry which is preliminary data.</text>
</comment>
<evidence type="ECO:0008006" key="2">
    <source>
        <dbReference type="Google" id="ProtNLM"/>
    </source>
</evidence>
<reference evidence="1" key="1">
    <citation type="submission" date="2019-08" db="EMBL/GenBank/DDBJ databases">
        <authorList>
            <person name="Kucharzyk K."/>
            <person name="Murdoch R.W."/>
            <person name="Higgins S."/>
            <person name="Loffler F."/>
        </authorList>
    </citation>
    <scope>NUCLEOTIDE SEQUENCE</scope>
</reference>
<proteinExistence type="predicted"/>
<dbReference type="Gene3D" id="1.10.357.10">
    <property type="entry name" value="Tetracycline Repressor, domain 2"/>
    <property type="match status" value="1"/>
</dbReference>
<sequence length="124" mass="14451">MQRAELAGLDLTKSAEKEYDDYISGLKELITAHYKEYEILRWGFSFQNNCQGEKYEPYLKALNSFFLRGQKQGAFRIDFSIEFLSTMFTSSIYGLIDAERKGRLAKVGTLESFEDFFLRGIQRD</sequence>
<dbReference type="EMBL" id="VSSQ01130304">
    <property type="protein sequence ID" value="MPN58038.1"/>
    <property type="molecule type" value="Genomic_DNA"/>
</dbReference>
<dbReference type="AlphaFoldDB" id="A0A645J2Z5"/>
<gene>
    <name evidence="1" type="ORF">SDC9_205735</name>
</gene>
<name>A0A645J2Z5_9ZZZZ</name>
<accession>A0A645J2Z5</accession>
<dbReference type="SUPFAM" id="SSF48498">
    <property type="entry name" value="Tetracyclin repressor-like, C-terminal domain"/>
    <property type="match status" value="1"/>
</dbReference>
<dbReference type="InterPro" id="IPR036271">
    <property type="entry name" value="Tet_transcr_reg_TetR-rel_C_sf"/>
</dbReference>
<organism evidence="1">
    <name type="scientific">bioreactor metagenome</name>
    <dbReference type="NCBI Taxonomy" id="1076179"/>
    <lineage>
        <taxon>unclassified sequences</taxon>
        <taxon>metagenomes</taxon>
        <taxon>ecological metagenomes</taxon>
    </lineage>
</organism>
<evidence type="ECO:0000313" key="1">
    <source>
        <dbReference type="EMBL" id="MPN58038.1"/>
    </source>
</evidence>
<protein>
    <recommendedName>
        <fullName evidence="2">Transcriptional regulator TetR C-terminal Proteobacteria type domain-containing protein</fullName>
    </recommendedName>
</protein>